<accession>A0AAV7N7E0</accession>
<dbReference type="EMBL" id="JANPWB010000012">
    <property type="protein sequence ID" value="KAJ1111975.1"/>
    <property type="molecule type" value="Genomic_DNA"/>
</dbReference>
<evidence type="ECO:0000313" key="2">
    <source>
        <dbReference type="Proteomes" id="UP001066276"/>
    </source>
</evidence>
<organism evidence="1 2">
    <name type="scientific">Pleurodeles waltl</name>
    <name type="common">Iberian ribbed newt</name>
    <dbReference type="NCBI Taxonomy" id="8319"/>
    <lineage>
        <taxon>Eukaryota</taxon>
        <taxon>Metazoa</taxon>
        <taxon>Chordata</taxon>
        <taxon>Craniata</taxon>
        <taxon>Vertebrata</taxon>
        <taxon>Euteleostomi</taxon>
        <taxon>Amphibia</taxon>
        <taxon>Batrachia</taxon>
        <taxon>Caudata</taxon>
        <taxon>Salamandroidea</taxon>
        <taxon>Salamandridae</taxon>
        <taxon>Pleurodelinae</taxon>
        <taxon>Pleurodeles</taxon>
    </lineage>
</organism>
<comment type="caution">
    <text evidence="1">The sequence shown here is derived from an EMBL/GenBank/DDBJ whole genome shotgun (WGS) entry which is preliminary data.</text>
</comment>
<evidence type="ECO:0000313" key="1">
    <source>
        <dbReference type="EMBL" id="KAJ1111975.1"/>
    </source>
</evidence>
<proteinExistence type="predicted"/>
<sequence length="132" mass="14585">MSAQGRRALPLPPAGSPLRHLPARIQEAARGRQPISARYPARILRDDAAGSGRDVTAVNRSHKKCPCAAWDPPVLQSEQEGVRRDAMWRVLAERLSPPAGSFRALRSASLNAEHTRYDRASWLALTRRGCQL</sequence>
<keyword evidence="2" id="KW-1185">Reference proteome</keyword>
<protein>
    <submittedName>
        <fullName evidence="1">Uncharacterized protein</fullName>
    </submittedName>
</protein>
<dbReference type="AlphaFoldDB" id="A0AAV7N7E0"/>
<dbReference type="Proteomes" id="UP001066276">
    <property type="component" value="Chromosome 8"/>
</dbReference>
<name>A0AAV7N7E0_PLEWA</name>
<reference evidence="1" key="1">
    <citation type="journal article" date="2022" name="bioRxiv">
        <title>Sequencing and chromosome-scale assembly of the giantPleurodeles waltlgenome.</title>
        <authorList>
            <person name="Brown T."/>
            <person name="Elewa A."/>
            <person name="Iarovenko S."/>
            <person name="Subramanian E."/>
            <person name="Araus A.J."/>
            <person name="Petzold A."/>
            <person name="Susuki M."/>
            <person name="Suzuki K.-i.T."/>
            <person name="Hayashi T."/>
            <person name="Toyoda A."/>
            <person name="Oliveira C."/>
            <person name="Osipova E."/>
            <person name="Leigh N.D."/>
            <person name="Simon A."/>
            <person name="Yun M.H."/>
        </authorList>
    </citation>
    <scope>NUCLEOTIDE SEQUENCE</scope>
    <source>
        <strain evidence="1">20211129_DDA</strain>
        <tissue evidence="1">Liver</tissue>
    </source>
</reference>
<gene>
    <name evidence="1" type="ORF">NDU88_000247</name>
</gene>